<evidence type="ECO:0000256" key="6">
    <source>
        <dbReference type="ARBA" id="ARBA00023136"/>
    </source>
</evidence>
<feature type="domain" description="ABC transmembrane type-1" evidence="9">
    <location>
        <begin position="23"/>
        <end position="308"/>
    </location>
</feature>
<dbReference type="Gene3D" id="3.40.50.300">
    <property type="entry name" value="P-loop containing nucleotide triphosphate hydrolases"/>
    <property type="match status" value="1"/>
</dbReference>
<evidence type="ECO:0000256" key="4">
    <source>
        <dbReference type="ARBA" id="ARBA00022840"/>
    </source>
</evidence>
<feature type="domain" description="ABC transporter" evidence="8">
    <location>
        <begin position="341"/>
        <end position="569"/>
    </location>
</feature>
<feature type="transmembrane region" description="Helical" evidence="7">
    <location>
        <begin position="138"/>
        <end position="156"/>
    </location>
</feature>
<dbReference type="InterPro" id="IPR036640">
    <property type="entry name" value="ABC1_TM_sf"/>
</dbReference>
<dbReference type="EMBL" id="BOSE01000001">
    <property type="protein sequence ID" value="GIP15130.1"/>
    <property type="molecule type" value="Genomic_DNA"/>
</dbReference>
<keyword evidence="2 7" id="KW-0812">Transmembrane</keyword>
<evidence type="ECO:0000259" key="9">
    <source>
        <dbReference type="PROSITE" id="PS50929"/>
    </source>
</evidence>
<dbReference type="GO" id="GO:0005886">
    <property type="term" value="C:plasma membrane"/>
    <property type="evidence" value="ECO:0007669"/>
    <property type="project" value="UniProtKB-SubCell"/>
</dbReference>
<dbReference type="GO" id="GO:0034040">
    <property type="term" value="F:ATPase-coupled lipid transmembrane transporter activity"/>
    <property type="evidence" value="ECO:0007669"/>
    <property type="project" value="TreeGrafter"/>
</dbReference>
<dbReference type="PROSITE" id="PS50893">
    <property type="entry name" value="ABC_TRANSPORTER_2"/>
    <property type="match status" value="1"/>
</dbReference>
<evidence type="ECO:0000256" key="5">
    <source>
        <dbReference type="ARBA" id="ARBA00022989"/>
    </source>
</evidence>
<comment type="subcellular location">
    <subcellularLocation>
        <location evidence="1">Cell membrane</location>
        <topology evidence="1">Multi-pass membrane protein</topology>
    </subcellularLocation>
</comment>
<dbReference type="Proteomes" id="UP000683139">
    <property type="component" value="Unassembled WGS sequence"/>
</dbReference>
<gene>
    <name evidence="10" type="ORF">J40TS1_07720</name>
</gene>
<dbReference type="SUPFAM" id="SSF90123">
    <property type="entry name" value="ABC transporter transmembrane region"/>
    <property type="match status" value="1"/>
</dbReference>
<name>A0A919YL03_9BACL</name>
<dbReference type="GO" id="GO:0016887">
    <property type="term" value="F:ATP hydrolysis activity"/>
    <property type="evidence" value="ECO:0007669"/>
    <property type="project" value="InterPro"/>
</dbReference>
<dbReference type="PANTHER" id="PTHR24221:SF654">
    <property type="entry name" value="ATP-BINDING CASSETTE SUB-FAMILY B MEMBER 6"/>
    <property type="match status" value="1"/>
</dbReference>
<feature type="transmembrane region" description="Helical" evidence="7">
    <location>
        <begin position="64"/>
        <end position="85"/>
    </location>
</feature>
<protein>
    <submittedName>
        <fullName evidence="10">ABC transporter ATP-binding protein</fullName>
    </submittedName>
</protein>
<evidence type="ECO:0000313" key="11">
    <source>
        <dbReference type="Proteomes" id="UP000683139"/>
    </source>
</evidence>
<dbReference type="CDD" id="cd03228">
    <property type="entry name" value="ABCC_MRP_Like"/>
    <property type="match status" value="1"/>
</dbReference>
<proteinExistence type="predicted"/>
<keyword evidence="6 7" id="KW-0472">Membrane</keyword>
<reference evidence="10" key="1">
    <citation type="submission" date="2021-03" db="EMBL/GenBank/DDBJ databases">
        <title>Antimicrobial resistance genes in bacteria isolated from Japanese honey, and their potential for conferring macrolide and lincosamide resistance in the American foulbrood pathogen Paenibacillus larvae.</title>
        <authorList>
            <person name="Okamoto M."/>
            <person name="Kumagai M."/>
            <person name="Kanamori H."/>
            <person name="Takamatsu D."/>
        </authorList>
    </citation>
    <scope>NUCLEOTIDE SEQUENCE</scope>
    <source>
        <strain evidence="10">J40TS1</strain>
    </source>
</reference>
<dbReference type="PROSITE" id="PS50929">
    <property type="entry name" value="ABC_TM1F"/>
    <property type="match status" value="1"/>
</dbReference>
<evidence type="ECO:0000256" key="2">
    <source>
        <dbReference type="ARBA" id="ARBA00022692"/>
    </source>
</evidence>
<dbReference type="AlphaFoldDB" id="A0A919YL03"/>
<dbReference type="InterPro" id="IPR003593">
    <property type="entry name" value="AAA+_ATPase"/>
</dbReference>
<dbReference type="SMART" id="SM00382">
    <property type="entry name" value="AAA"/>
    <property type="match status" value="1"/>
</dbReference>
<feature type="transmembrane region" description="Helical" evidence="7">
    <location>
        <begin position="162"/>
        <end position="180"/>
    </location>
</feature>
<dbReference type="InterPro" id="IPR027417">
    <property type="entry name" value="P-loop_NTPase"/>
</dbReference>
<dbReference type="Gene3D" id="1.20.1560.10">
    <property type="entry name" value="ABC transporter type 1, transmembrane domain"/>
    <property type="match status" value="1"/>
</dbReference>
<evidence type="ECO:0000256" key="7">
    <source>
        <dbReference type="SAM" id="Phobius"/>
    </source>
</evidence>
<feature type="transmembrane region" description="Helical" evidence="7">
    <location>
        <begin position="250"/>
        <end position="269"/>
    </location>
</feature>
<accession>A0A919YL03</accession>
<keyword evidence="4 10" id="KW-0067">ATP-binding</keyword>
<keyword evidence="3" id="KW-0547">Nucleotide-binding</keyword>
<dbReference type="GO" id="GO:0140359">
    <property type="term" value="F:ABC-type transporter activity"/>
    <property type="evidence" value="ECO:0007669"/>
    <property type="project" value="InterPro"/>
</dbReference>
<dbReference type="InterPro" id="IPR003439">
    <property type="entry name" value="ABC_transporter-like_ATP-bd"/>
</dbReference>
<sequence>MKAHTKIINFLVLLIKVSHPSIILALIMGIILPLLQVRVLVLTSEFIDVLVAEFEQKHLLNSKLIMLLIVICSLFVTEWILRLSLDFSREKMMQNIKEHIIETTHKMSFLTFESEVVKRKLSVINGRLTNSLPMISNGLIDGITLSIRIISLVAIINHLLGFAIAALLIIAFIPIIIIKIKVARKGRDLDWANSSNLEKSNYYKGVLLNTQLANELYLYKLKDSLTAQWKTYRALSLENENTHFHRLNNLNLASQLILLTCICLFIVMIPLSKHSILSIGSVFFLIGASQQIFNAVQRIVDVMISLIDGIELYESINLSVYVETREKKVVTDQSIALDPIIQLDRVYFRFPHAKFDALSNLSLKINKGEFVAIVGANGSGKTTLFHILLGLYKNSNGKVSVNGENPYEYTTNDRSQMFTAVFQDFTRYYGLTIDENIKLGREVSLNEKIDFTFYDTELKNTIVGNSLGGVDLSGGQWQKIAIARALSSNSEIVLMDEPTASLDPIIEYDLFNQLLGYFREKTSIITTHRMGISMLADKVAVLDKGTVVEFGTPTELLQKNGLFSQMYHAQADLYKDLGGMKA</sequence>
<comment type="caution">
    <text evidence="10">The sequence shown here is derived from an EMBL/GenBank/DDBJ whole genome shotgun (WGS) entry which is preliminary data.</text>
</comment>
<evidence type="ECO:0000256" key="1">
    <source>
        <dbReference type="ARBA" id="ARBA00004651"/>
    </source>
</evidence>
<evidence type="ECO:0000313" key="10">
    <source>
        <dbReference type="EMBL" id="GIP15130.1"/>
    </source>
</evidence>
<dbReference type="SUPFAM" id="SSF52540">
    <property type="entry name" value="P-loop containing nucleoside triphosphate hydrolases"/>
    <property type="match status" value="1"/>
</dbReference>
<keyword evidence="5 7" id="KW-1133">Transmembrane helix</keyword>
<organism evidence="10 11">
    <name type="scientific">Paenibacillus montaniterrae</name>
    <dbReference type="NCBI Taxonomy" id="429341"/>
    <lineage>
        <taxon>Bacteria</taxon>
        <taxon>Bacillati</taxon>
        <taxon>Bacillota</taxon>
        <taxon>Bacilli</taxon>
        <taxon>Bacillales</taxon>
        <taxon>Paenibacillaceae</taxon>
        <taxon>Paenibacillus</taxon>
    </lineage>
</organism>
<dbReference type="PANTHER" id="PTHR24221">
    <property type="entry name" value="ATP-BINDING CASSETTE SUB-FAMILY B"/>
    <property type="match status" value="1"/>
</dbReference>
<feature type="transmembrane region" description="Helical" evidence="7">
    <location>
        <begin position="21"/>
        <end position="44"/>
    </location>
</feature>
<dbReference type="InterPro" id="IPR039421">
    <property type="entry name" value="Type_1_exporter"/>
</dbReference>
<dbReference type="InterPro" id="IPR017871">
    <property type="entry name" value="ABC_transporter-like_CS"/>
</dbReference>
<dbReference type="InterPro" id="IPR011527">
    <property type="entry name" value="ABC1_TM_dom"/>
</dbReference>
<dbReference type="RefSeq" id="WP_213513305.1">
    <property type="nucleotide sequence ID" value="NZ_BOSE01000001.1"/>
</dbReference>
<evidence type="ECO:0000256" key="3">
    <source>
        <dbReference type="ARBA" id="ARBA00022741"/>
    </source>
</evidence>
<dbReference type="Pfam" id="PF00005">
    <property type="entry name" value="ABC_tran"/>
    <property type="match status" value="1"/>
</dbReference>
<evidence type="ECO:0000259" key="8">
    <source>
        <dbReference type="PROSITE" id="PS50893"/>
    </source>
</evidence>
<dbReference type="GO" id="GO:0005524">
    <property type="term" value="F:ATP binding"/>
    <property type="evidence" value="ECO:0007669"/>
    <property type="project" value="UniProtKB-KW"/>
</dbReference>
<keyword evidence="11" id="KW-1185">Reference proteome</keyword>
<dbReference type="PROSITE" id="PS00211">
    <property type="entry name" value="ABC_TRANSPORTER_1"/>
    <property type="match status" value="1"/>
</dbReference>